<dbReference type="PANTHER" id="PTHR43317:SF1">
    <property type="entry name" value="THERMOSPERMINE SYNTHASE ACAULIS5"/>
    <property type="match status" value="1"/>
</dbReference>
<protein>
    <recommendedName>
        <fullName evidence="5">Spermidine synthase</fullName>
    </recommendedName>
</protein>
<dbReference type="GO" id="GO:0006596">
    <property type="term" value="P:polyamine biosynthetic process"/>
    <property type="evidence" value="ECO:0007669"/>
    <property type="project" value="UniProtKB-KW"/>
</dbReference>
<keyword evidence="4" id="KW-1185">Reference proteome</keyword>
<organism evidence="3 4">
    <name type="scientific">Halioxenophilus aromaticivorans</name>
    <dbReference type="NCBI Taxonomy" id="1306992"/>
    <lineage>
        <taxon>Bacteria</taxon>
        <taxon>Pseudomonadati</taxon>
        <taxon>Pseudomonadota</taxon>
        <taxon>Gammaproteobacteria</taxon>
        <taxon>Alteromonadales</taxon>
        <taxon>Alteromonadaceae</taxon>
        <taxon>Halioxenophilus</taxon>
    </lineage>
</organism>
<feature type="transmembrane region" description="Helical" evidence="2">
    <location>
        <begin position="191"/>
        <end position="211"/>
    </location>
</feature>
<feature type="transmembrane region" description="Helical" evidence="2">
    <location>
        <begin position="269"/>
        <end position="291"/>
    </location>
</feature>
<dbReference type="AlphaFoldDB" id="A0AAV3U5Q7"/>
<feature type="transmembrane region" description="Helical" evidence="2">
    <location>
        <begin position="311"/>
        <end position="331"/>
    </location>
</feature>
<dbReference type="CDD" id="cd02440">
    <property type="entry name" value="AdoMet_MTases"/>
    <property type="match status" value="1"/>
</dbReference>
<keyword evidence="2" id="KW-0472">Membrane</keyword>
<dbReference type="Gene3D" id="3.40.50.150">
    <property type="entry name" value="Vaccinia Virus protein VP39"/>
    <property type="match status" value="1"/>
</dbReference>
<dbReference type="SUPFAM" id="SSF53335">
    <property type="entry name" value="S-adenosyl-L-methionine-dependent methyltransferases"/>
    <property type="match status" value="1"/>
</dbReference>
<dbReference type="InterPro" id="IPR029063">
    <property type="entry name" value="SAM-dependent_MTases_sf"/>
</dbReference>
<accession>A0AAV3U5Q7</accession>
<keyword evidence="1" id="KW-0620">Polyamine biosynthesis</keyword>
<feature type="transmembrane region" description="Helical" evidence="2">
    <location>
        <begin position="386"/>
        <end position="409"/>
    </location>
</feature>
<dbReference type="Pfam" id="PF01564">
    <property type="entry name" value="Spermine_synth"/>
    <property type="match status" value="1"/>
</dbReference>
<evidence type="ECO:0000256" key="2">
    <source>
        <dbReference type="SAM" id="Phobius"/>
    </source>
</evidence>
<gene>
    <name evidence="3" type="ORF">GCM10025791_29070</name>
</gene>
<feature type="transmembrane region" description="Helical" evidence="2">
    <location>
        <begin position="82"/>
        <end position="101"/>
    </location>
</feature>
<dbReference type="EMBL" id="BAABLX010000027">
    <property type="protein sequence ID" value="GAA4947566.1"/>
    <property type="molecule type" value="Genomic_DNA"/>
</dbReference>
<reference evidence="4" key="1">
    <citation type="journal article" date="2019" name="Int. J. Syst. Evol. Microbiol.">
        <title>The Global Catalogue of Microorganisms (GCM) 10K type strain sequencing project: providing services to taxonomists for standard genome sequencing and annotation.</title>
        <authorList>
            <consortium name="The Broad Institute Genomics Platform"/>
            <consortium name="The Broad Institute Genome Sequencing Center for Infectious Disease"/>
            <person name="Wu L."/>
            <person name="Ma J."/>
        </authorList>
    </citation>
    <scope>NUCLEOTIDE SEQUENCE [LARGE SCALE GENOMIC DNA]</scope>
    <source>
        <strain evidence="4">JCM 19134</strain>
    </source>
</reference>
<feature type="transmembrane region" description="Helical" evidence="2">
    <location>
        <begin position="121"/>
        <end position="143"/>
    </location>
</feature>
<feature type="transmembrane region" description="Helical" evidence="2">
    <location>
        <begin position="240"/>
        <end position="263"/>
    </location>
</feature>
<dbReference type="NCBIfam" id="NF037959">
    <property type="entry name" value="MFS_SpdSyn"/>
    <property type="match status" value="1"/>
</dbReference>
<dbReference type="PANTHER" id="PTHR43317">
    <property type="entry name" value="THERMOSPERMINE SYNTHASE ACAULIS5"/>
    <property type="match status" value="1"/>
</dbReference>
<feature type="transmembrane region" description="Helical" evidence="2">
    <location>
        <begin position="415"/>
        <end position="434"/>
    </location>
</feature>
<feature type="transmembrane region" description="Helical" evidence="2">
    <location>
        <begin position="50"/>
        <end position="70"/>
    </location>
</feature>
<comment type="caution">
    <text evidence="3">The sequence shown here is derived from an EMBL/GenBank/DDBJ whole genome shotgun (WGS) entry which is preliminary data.</text>
</comment>
<feature type="transmembrane region" description="Helical" evidence="2">
    <location>
        <begin position="446"/>
        <end position="464"/>
    </location>
</feature>
<evidence type="ECO:0000256" key="1">
    <source>
        <dbReference type="ARBA" id="ARBA00023115"/>
    </source>
</evidence>
<evidence type="ECO:0008006" key="5">
    <source>
        <dbReference type="Google" id="ProtNLM"/>
    </source>
</evidence>
<name>A0AAV3U5Q7_9ALTE</name>
<evidence type="ECO:0000313" key="3">
    <source>
        <dbReference type="EMBL" id="GAA4947566.1"/>
    </source>
</evidence>
<feature type="transmembrane region" description="Helical" evidence="2">
    <location>
        <begin position="351"/>
        <end position="374"/>
    </location>
</feature>
<keyword evidence="2" id="KW-1133">Transmembrane helix</keyword>
<proteinExistence type="predicted"/>
<feature type="transmembrane region" description="Helical" evidence="2">
    <location>
        <begin position="164"/>
        <end position="185"/>
    </location>
</feature>
<sequence>MLSAPAAVVTTPVSRHGWLLHAAVLLSGFAGLGYQMAWTRMLSVSLGHEFTAVLAVVAAFFVGLALGGLLLNARLRNTQSPLTWYLVLEVVIGAWALMLIFTMPHYNQWTAQLIGSQPDPLWHWLVAFTATLLVLLPATFAMGATLPAALQLAKTIGQTGPRVAGLYAINTAGACVGTLLATYYLLPSLGLNRTLILFAAINFGIAALLSISLRGAVNKNAASLNEHTESETPTGAAKPVLPLLFFTGFLGLGYEILVVRVLAQILEGTVYSFAAILSLYLMGTAIGAALYQRSQRAGPIALQNRFAPYAVDRFLLAAVALACLLGSGLLSQSQWLYDVVLTSLGPSNWSAMLAELSVASMVFLIPTLCMGALFSHLAQRASGNCGLGLAMGVNTLGAAGAPVLLGVVLLPKVGALTALVMVAAGYGVLTWLLPRRRFTWRYNLPVALGALVLFVLVAPLRFVAAPAGSQLLQYQEGVIAAVAVVEEPDQSRHLKVNNRFTMGGTASRFSDHRQTHLPLLWQGGNAEQVLYLGLGTGITFQAAQYYPKLRVTAVELIPEMISLMPYFGVDAAGDHWPNRPRLLAADARRFVVADTNHYDVIIAEVFHPSRDGAGSLYTVEHFNAVRQRLAPGGVFCQWLPLFQLDLSTLRSITGSFLAVFPNAQMHLAHYSLQQPLLCLLGGDGLKGFGEDWLQERVHNRALQQQLVQSRLNSDFALLGGFIAGPEGLRSFSQGVPLNTDDFPWVVYQAPSFVYGQPEPPAQRLLALVEQLSAQRGTLLASEQRGSVFDQRLQAYWQARDHFLAAGVGANPDVGIKEMIAQTRGPLLEAVALSPDFLPAYDPVLQMAQAVYNQDPLLARELLLALDKANPTLPDARELLARMFPPKFGSLGAEPRAN</sequence>
<keyword evidence="2" id="KW-0812">Transmembrane</keyword>
<feature type="transmembrane region" description="Helical" evidence="2">
    <location>
        <begin position="18"/>
        <end position="38"/>
    </location>
</feature>
<dbReference type="Proteomes" id="UP001409585">
    <property type="component" value="Unassembled WGS sequence"/>
</dbReference>
<evidence type="ECO:0000313" key="4">
    <source>
        <dbReference type="Proteomes" id="UP001409585"/>
    </source>
</evidence>